<gene>
    <name evidence="2" type="ORF">CCAP1982_LOCUS21417</name>
</gene>
<reference evidence="2" key="1">
    <citation type="submission" date="2020-11" db="EMBL/GenBank/DDBJ databases">
        <authorList>
            <person name="Whitehead M."/>
        </authorList>
    </citation>
    <scope>NUCLEOTIDE SEQUENCE</scope>
    <source>
        <strain evidence="2">EGII</strain>
    </source>
</reference>
<proteinExistence type="predicted"/>
<feature type="compositionally biased region" description="Polar residues" evidence="1">
    <location>
        <begin position="96"/>
        <end position="107"/>
    </location>
</feature>
<evidence type="ECO:0000256" key="1">
    <source>
        <dbReference type="SAM" id="MobiDB-lite"/>
    </source>
</evidence>
<evidence type="ECO:0000313" key="2">
    <source>
        <dbReference type="EMBL" id="CAD7013349.1"/>
    </source>
</evidence>
<evidence type="ECO:0000313" key="3">
    <source>
        <dbReference type="Proteomes" id="UP000606786"/>
    </source>
</evidence>
<dbReference type="Proteomes" id="UP000606786">
    <property type="component" value="Unassembled WGS sequence"/>
</dbReference>
<accession>A0A811VGG8</accession>
<protein>
    <submittedName>
        <fullName evidence="2">(Mediterranean fruit fly) hypothetical protein</fullName>
    </submittedName>
</protein>
<feature type="compositionally biased region" description="Low complexity" evidence="1">
    <location>
        <begin position="63"/>
        <end position="72"/>
    </location>
</feature>
<sequence>MTTTTTTTIQKAITATAFKRTTHIKHQFHVSHKTSAKIALRTATQHNTTTHQHSKAAAASVTAHNNNANSSYDDADSNRELRTNTGPAPSSSSPSTWVVSNLTSGATSKPGCPSAQFERARVSSAPKAMNVLKQEEEEEKQKKSTVHSGAAEVRHAST</sequence>
<feature type="region of interest" description="Disordered" evidence="1">
    <location>
        <begin position="45"/>
        <end position="158"/>
    </location>
</feature>
<dbReference type="EMBL" id="CAJHJT010000056">
    <property type="protein sequence ID" value="CAD7013349.1"/>
    <property type="molecule type" value="Genomic_DNA"/>
</dbReference>
<comment type="caution">
    <text evidence="2">The sequence shown here is derived from an EMBL/GenBank/DDBJ whole genome shotgun (WGS) entry which is preliminary data.</text>
</comment>
<organism evidence="2 3">
    <name type="scientific">Ceratitis capitata</name>
    <name type="common">Mediterranean fruit fly</name>
    <name type="synonym">Tephritis capitata</name>
    <dbReference type="NCBI Taxonomy" id="7213"/>
    <lineage>
        <taxon>Eukaryota</taxon>
        <taxon>Metazoa</taxon>
        <taxon>Ecdysozoa</taxon>
        <taxon>Arthropoda</taxon>
        <taxon>Hexapoda</taxon>
        <taxon>Insecta</taxon>
        <taxon>Pterygota</taxon>
        <taxon>Neoptera</taxon>
        <taxon>Endopterygota</taxon>
        <taxon>Diptera</taxon>
        <taxon>Brachycera</taxon>
        <taxon>Muscomorpha</taxon>
        <taxon>Tephritoidea</taxon>
        <taxon>Tephritidae</taxon>
        <taxon>Ceratitis</taxon>
        <taxon>Ceratitis</taxon>
    </lineage>
</organism>
<name>A0A811VGG8_CERCA</name>
<keyword evidence="3" id="KW-1185">Reference proteome</keyword>
<dbReference type="AlphaFoldDB" id="A0A811VGG8"/>